<gene>
    <name evidence="2" type="ORF">Ae201684_008670</name>
</gene>
<accession>A0A6G0X4A6</accession>
<evidence type="ECO:0008006" key="4">
    <source>
        <dbReference type="Google" id="ProtNLM"/>
    </source>
</evidence>
<dbReference type="PANTHER" id="PTHR38553">
    <property type="entry name" value="PROTEIN CBG19621"/>
    <property type="match status" value="1"/>
</dbReference>
<feature type="transmembrane region" description="Helical" evidence="1">
    <location>
        <begin position="244"/>
        <end position="266"/>
    </location>
</feature>
<protein>
    <recommendedName>
        <fullName evidence="4">THH1/TOM1/TOM3 domain-containing protein</fullName>
    </recommendedName>
</protein>
<keyword evidence="1" id="KW-0472">Membrane</keyword>
<feature type="transmembrane region" description="Helical" evidence="1">
    <location>
        <begin position="52"/>
        <end position="74"/>
    </location>
</feature>
<feature type="transmembrane region" description="Helical" evidence="1">
    <location>
        <begin position="20"/>
        <end position="40"/>
    </location>
</feature>
<dbReference type="AlphaFoldDB" id="A0A6G0X4A6"/>
<dbReference type="PANTHER" id="PTHR38553:SF1">
    <property type="entry name" value="G PROTEIN-COUPLED RECEPTOR"/>
    <property type="match status" value="1"/>
</dbReference>
<organism evidence="2 3">
    <name type="scientific">Aphanomyces euteiches</name>
    <dbReference type="NCBI Taxonomy" id="100861"/>
    <lineage>
        <taxon>Eukaryota</taxon>
        <taxon>Sar</taxon>
        <taxon>Stramenopiles</taxon>
        <taxon>Oomycota</taxon>
        <taxon>Saprolegniomycetes</taxon>
        <taxon>Saprolegniales</taxon>
        <taxon>Verrucalvaceae</taxon>
        <taxon>Aphanomyces</taxon>
    </lineage>
</organism>
<evidence type="ECO:0000313" key="2">
    <source>
        <dbReference type="EMBL" id="KAF0734712.1"/>
    </source>
</evidence>
<dbReference type="VEuPathDB" id="FungiDB:AeMF1_019013"/>
<evidence type="ECO:0000256" key="1">
    <source>
        <dbReference type="SAM" id="Phobius"/>
    </source>
</evidence>
<evidence type="ECO:0000313" key="3">
    <source>
        <dbReference type="Proteomes" id="UP000481153"/>
    </source>
</evidence>
<keyword evidence="3" id="KW-1185">Reference proteome</keyword>
<feature type="transmembrane region" description="Helical" evidence="1">
    <location>
        <begin position="110"/>
        <end position="134"/>
    </location>
</feature>
<sequence>MLPYCSSDPSEIWMCLRGVVLGVLSLWTVLFCIYALYIMIPTSVHLAQYRTSVALVLLAGLEMTCVLFRCLWVNEPKLMLVAKYCRGIQVSISCWLYGRLACDITGKRSLVYGLLVPLLLAVSILMTADVIIMLDDAQVDCHHSSWLVMSVATATLAVSFAAAGTIVLKEIKAASVIQRHTLQAMVSHHKELDQTYQLLWMLVLTNMGSSLVQLSFDLYTTYFVGNQPCSKMFYDDDDSAIEQIIRLGFALVSFVYPEWVTLYVFFWSARHQYAMHLDVPDLDEFGHSYHNLLDDKTDRSTCQTI</sequence>
<name>A0A6G0X4A6_9STRA</name>
<keyword evidence="1" id="KW-0812">Transmembrane</keyword>
<reference evidence="2 3" key="1">
    <citation type="submission" date="2019-07" db="EMBL/GenBank/DDBJ databases">
        <title>Genomics analysis of Aphanomyces spp. identifies a new class of oomycete effector associated with host adaptation.</title>
        <authorList>
            <person name="Gaulin E."/>
        </authorList>
    </citation>
    <scope>NUCLEOTIDE SEQUENCE [LARGE SCALE GENOMIC DNA]</scope>
    <source>
        <strain evidence="2 3">ATCC 201684</strain>
    </source>
</reference>
<proteinExistence type="predicted"/>
<keyword evidence="1" id="KW-1133">Transmembrane helix</keyword>
<dbReference type="EMBL" id="VJMJ01000107">
    <property type="protein sequence ID" value="KAF0734712.1"/>
    <property type="molecule type" value="Genomic_DNA"/>
</dbReference>
<feature type="transmembrane region" description="Helical" evidence="1">
    <location>
        <begin position="146"/>
        <end position="168"/>
    </location>
</feature>
<dbReference type="Proteomes" id="UP000481153">
    <property type="component" value="Unassembled WGS sequence"/>
</dbReference>
<comment type="caution">
    <text evidence="2">The sequence shown here is derived from an EMBL/GenBank/DDBJ whole genome shotgun (WGS) entry which is preliminary data.</text>
</comment>
<feature type="transmembrane region" description="Helical" evidence="1">
    <location>
        <begin position="198"/>
        <end position="224"/>
    </location>
</feature>